<dbReference type="Pfam" id="PF01562">
    <property type="entry name" value="Pep_M12B_propep"/>
    <property type="match status" value="1"/>
</dbReference>
<dbReference type="GeneID" id="110989644"/>
<dbReference type="AlphaFoldDB" id="A0A8B7ZWT1"/>
<sequence>MLLRCLLLAVSIPAVIYAERLGRFIKHYDTLSYDSNELHLKHERARRSTSAESSVHLDFTAHGRDFKLRLIRGAPHLSPNLIVETTDGARFHEPDYLYVGQLEGEPNTKCHGSILKGLFSGTIYADGDTYHVEPAHRHFDKPTEFHSVIYKGSDVEHPPDGGCGLTSKTMKWMKKVQESAVEEDSREYVKKGSTRQSGQTAHDYSPRENIYADPKHRRTRRQTPLKNTCNLYLQADHTYSAFFNHEDSEVIAQFNNFVAAVNAIYGAYKLGTYNDVGFLVDRIRINGTSEKADPTNPFRFENIGVEKFLDLNSLQNHDEYCLAYVFANRDFNDGVLGLAWVGSSGSTSGGICERYKQFSSGYQSLNTGIVTIKNYGSQVPTKVTEITFAHEIGHNFGSPHDYPDACRPGDFSNTRSQGNYIMYASATSGDKPNNKKFSDCSIANMSNVVNAKASRCFVSSDRPVCGNHILNENEECDCGYDDQCTDRCCNARQSAKSASEDVNACKLATNGGVKAVCSKSQGPCCNEATCNYHAANSKTCKPETDCSEESECDGMSASCPEPSHKVDLSSCNNFKQVCKSGECSGSVCEVFGLTECYCPPPAEGETDEGCHLCCQNGDDVNTCMSSTKIPAMANFTAMHGEVIPGSDSTEKILYQVPGAPCNELKGYCDVFYKCRNVDSNGPLSRLRDAILNPQLYKDIAEWLKTNWWAAVLIGLAVILFMALFIKVCSVHTPSSNPKLPKHRQLTLPRRPSSRQRGGGRPIEMA</sequence>
<dbReference type="PROSITE" id="PS50215">
    <property type="entry name" value="ADAM_MEPRO"/>
    <property type="match status" value="1"/>
</dbReference>
<keyword evidence="5" id="KW-0479">Metal-binding</keyword>
<keyword evidence="3" id="KW-0165">Cleavage on pair of basic residues</keyword>
<dbReference type="SUPFAM" id="SSF55486">
    <property type="entry name" value="Metalloproteases ('zincins'), catalytic domain"/>
    <property type="match status" value="1"/>
</dbReference>
<evidence type="ECO:0000313" key="12">
    <source>
        <dbReference type="RefSeq" id="XP_022109879.1"/>
    </source>
</evidence>
<dbReference type="RefSeq" id="XP_022109879.1">
    <property type="nucleotide sequence ID" value="XM_022254187.1"/>
</dbReference>
<keyword evidence="11" id="KW-1185">Reference proteome</keyword>
<dbReference type="PANTHER" id="PTHR45702:SF2">
    <property type="entry name" value="KUZBANIAN, ISOFORM A"/>
    <property type="match status" value="1"/>
</dbReference>
<comment type="catalytic activity">
    <reaction evidence="1">
        <text>Endopeptidase of broad specificity.</text>
        <dbReference type="EC" id="3.4.24.81"/>
    </reaction>
</comment>
<dbReference type="InterPro" id="IPR051489">
    <property type="entry name" value="ADAM_Metalloproteinase"/>
</dbReference>
<feature type="domain" description="Peptidase M12B" evidence="10">
    <location>
        <begin position="227"/>
        <end position="461"/>
    </location>
</feature>
<dbReference type="OMA" id="MAVFIRC"/>
<evidence type="ECO:0000256" key="1">
    <source>
        <dbReference type="ARBA" id="ARBA00001809"/>
    </source>
</evidence>
<dbReference type="GO" id="GO:0006509">
    <property type="term" value="P:membrane protein ectodomain proteolysis"/>
    <property type="evidence" value="ECO:0007669"/>
    <property type="project" value="TreeGrafter"/>
</dbReference>
<dbReference type="SMART" id="SM00050">
    <property type="entry name" value="DISIN"/>
    <property type="match status" value="1"/>
</dbReference>
<dbReference type="InterPro" id="IPR001590">
    <property type="entry name" value="Peptidase_M12B"/>
</dbReference>
<keyword evidence="5" id="KW-0862">Zinc</keyword>
<proteinExistence type="predicted"/>
<dbReference type="PANTHER" id="PTHR45702">
    <property type="entry name" value="ADAM10/ADAM17 METALLOPEPTIDASE FAMILY MEMBER"/>
    <property type="match status" value="1"/>
</dbReference>
<keyword evidence="8" id="KW-0732">Signal</keyword>
<keyword evidence="7" id="KW-1133">Transmembrane helix</keyword>
<evidence type="ECO:0000256" key="2">
    <source>
        <dbReference type="ARBA" id="ARBA00012332"/>
    </source>
</evidence>
<feature type="region of interest" description="Disordered" evidence="6">
    <location>
        <begin position="732"/>
        <end position="765"/>
    </location>
</feature>
<evidence type="ECO:0000313" key="11">
    <source>
        <dbReference type="Proteomes" id="UP000694845"/>
    </source>
</evidence>
<organism evidence="11 12">
    <name type="scientific">Acanthaster planci</name>
    <name type="common">Crown-of-thorns starfish</name>
    <dbReference type="NCBI Taxonomy" id="133434"/>
    <lineage>
        <taxon>Eukaryota</taxon>
        <taxon>Metazoa</taxon>
        <taxon>Echinodermata</taxon>
        <taxon>Eleutherozoa</taxon>
        <taxon>Asterozoa</taxon>
        <taxon>Asteroidea</taxon>
        <taxon>Valvatacea</taxon>
        <taxon>Valvatida</taxon>
        <taxon>Acanthasteridae</taxon>
        <taxon>Acanthaster</taxon>
    </lineage>
</organism>
<dbReference type="Pfam" id="PF21299">
    <property type="entry name" value="ADAM10_Cys-rich"/>
    <property type="match status" value="1"/>
</dbReference>
<feature type="active site" evidence="5">
    <location>
        <position position="391"/>
    </location>
</feature>
<keyword evidence="7" id="KW-0812">Transmembrane</keyword>
<feature type="binding site" evidence="5">
    <location>
        <position position="390"/>
    </location>
    <ligand>
        <name>Zn(2+)</name>
        <dbReference type="ChEBI" id="CHEBI:29105"/>
        <note>catalytic</note>
    </ligand>
</feature>
<dbReference type="SUPFAM" id="SSF57552">
    <property type="entry name" value="Blood coagulation inhibitor (disintegrin)"/>
    <property type="match status" value="1"/>
</dbReference>
<dbReference type="Pfam" id="PF13574">
    <property type="entry name" value="Reprolysin_2"/>
    <property type="match status" value="1"/>
</dbReference>
<dbReference type="EC" id="3.4.24.81" evidence="2"/>
<dbReference type="Gene3D" id="3.40.390.10">
    <property type="entry name" value="Collagenase (Catalytic Domain)"/>
    <property type="match status" value="1"/>
</dbReference>
<feature type="region of interest" description="Disordered" evidence="6">
    <location>
        <begin position="183"/>
        <end position="223"/>
    </location>
</feature>
<name>A0A8B7ZWT1_ACAPL</name>
<feature type="transmembrane region" description="Helical" evidence="7">
    <location>
        <begin position="707"/>
        <end position="728"/>
    </location>
</feature>
<dbReference type="InterPro" id="IPR036436">
    <property type="entry name" value="Disintegrin_dom_sf"/>
</dbReference>
<dbReference type="KEGG" id="aplc:110989644"/>
<feature type="signal peptide" evidence="8">
    <location>
        <begin position="1"/>
        <end position="18"/>
    </location>
</feature>
<keyword evidence="7" id="KW-0472">Membrane</keyword>
<dbReference type="InterPro" id="IPR001762">
    <property type="entry name" value="Disintegrin_dom"/>
</dbReference>
<evidence type="ECO:0000256" key="3">
    <source>
        <dbReference type="ARBA" id="ARBA00022685"/>
    </source>
</evidence>
<evidence type="ECO:0000259" key="10">
    <source>
        <dbReference type="PROSITE" id="PS50215"/>
    </source>
</evidence>
<feature type="chain" id="PRO_5034098425" description="ADAM10 endopeptidase" evidence="8">
    <location>
        <begin position="19"/>
        <end position="765"/>
    </location>
</feature>
<dbReference type="GO" id="GO:0007219">
    <property type="term" value="P:Notch signaling pathway"/>
    <property type="evidence" value="ECO:0007669"/>
    <property type="project" value="TreeGrafter"/>
</dbReference>
<dbReference type="InterPro" id="IPR024079">
    <property type="entry name" value="MetalloPept_cat_dom_sf"/>
</dbReference>
<reference evidence="12" key="1">
    <citation type="submission" date="2025-08" db="UniProtKB">
        <authorList>
            <consortium name="RefSeq"/>
        </authorList>
    </citation>
    <scope>IDENTIFICATION</scope>
</reference>
<dbReference type="Proteomes" id="UP000694845">
    <property type="component" value="Unplaced"/>
</dbReference>
<protein>
    <recommendedName>
        <fullName evidence="2">ADAM10 endopeptidase</fullName>
        <ecNumber evidence="2">3.4.24.81</ecNumber>
    </recommendedName>
</protein>
<evidence type="ECO:0000259" key="9">
    <source>
        <dbReference type="PROSITE" id="PS50214"/>
    </source>
</evidence>
<feature type="domain" description="Disintegrin" evidence="9">
    <location>
        <begin position="462"/>
        <end position="567"/>
    </location>
</feature>
<dbReference type="GO" id="GO:0046872">
    <property type="term" value="F:metal ion binding"/>
    <property type="evidence" value="ECO:0007669"/>
    <property type="project" value="UniProtKB-KW"/>
</dbReference>
<dbReference type="GO" id="GO:0004222">
    <property type="term" value="F:metalloendopeptidase activity"/>
    <property type="evidence" value="ECO:0007669"/>
    <property type="project" value="InterPro"/>
</dbReference>
<dbReference type="Gene3D" id="4.10.70.10">
    <property type="entry name" value="Disintegrin domain"/>
    <property type="match status" value="1"/>
</dbReference>
<evidence type="ECO:0000256" key="4">
    <source>
        <dbReference type="ARBA" id="ARBA00023157"/>
    </source>
</evidence>
<dbReference type="InterPro" id="IPR002870">
    <property type="entry name" value="Peptidase_M12B_N"/>
</dbReference>
<feature type="binding site" evidence="5">
    <location>
        <position position="394"/>
    </location>
    <ligand>
        <name>Zn(2+)</name>
        <dbReference type="ChEBI" id="CHEBI:29105"/>
        <note>catalytic</note>
    </ligand>
</feature>
<dbReference type="InterPro" id="IPR049038">
    <property type="entry name" value="ADAM10_Cys-rich"/>
</dbReference>
<evidence type="ECO:0000256" key="6">
    <source>
        <dbReference type="SAM" id="MobiDB-lite"/>
    </source>
</evidence>
<evidence type="ECO:0000256" key="8">
    <source>
        <dbReference type="SAM" id="SignalP"/>
    </source>
</evidence>
<accession>A0A8B7ZWT1</accession>
<gene>
    <name evidence="12" type="primary">LOC110989644</name>
</gene>
<feature type="binding site" evidence="5">
    <location>
        <position position="400"/>
    </location>
    <ligand>
        <name>Zn(2+)</name>
        <dbReference type="ChEBI" id="CHEBI:29105"/>
        <note>catalytic</note>
    </ligand>
</feature>
<comment type="caution">
    <text evidence="5">Lacks conserved residue(s) required for the propagation of feature annotation.</text>
</comment>
<dbReference type="GO" id="GO:0005886">
    <property type="term" value="C:plasma membrane"/>
    <property type="evidence" value="ECO:0007669"/>
    <property type="project" value="TreeGrafter"/>
</dbReference>
<dbReference type="PROSITE" id="PS50214">
    <property type="entry name" value="DISINTEGRIN_2"/>
    <property type="match status" value="1"/>
</dbReference>
<keyword evidence="4" id="KW-1015">Disulfide bond</keyword>
<dbReference type="OrthoDB" id="2149267at2759"/>
<evidence type="ECO:0000256" key="7">
    <source>
        <dbReference type="SAM" id="Phobius"/>
    </source>
</evidence>
<feature type="compositionally biased region" description="Gly residues" evidence="6">
    <location>
        <begin position="756"/>
        <end position="765"/>
    </location>
</feature>
<evidence type="ECO:0000256" key="5">
    <source>
        <dbReference type="PROSITE-ProRule" id="PRU00276"/>
    </source>
</evidence>